<dbReference type="Pfam" id="PF23233">
    <property type="entry name" value="HAT_Syf1_CNRKL1_N"/>
    <property type="match status" value="1"/>
</dbReference>
<evidence type="ECO:0000259" key="10">
    <source>
        <dbReference type="Pfam" id="PF23231"/>
    </source>
</evidence>
<name>A0A7R9XW46_MICPS</name>
<dbReference type="PANTHER" id="PTHR11246">
    <property type="entry name" value="PRE-MRNA SPLICING FACTOR"/>
    <property type="match status" value="1"/>
</dbReference>
<dbReference type="InterPro" id="IPR045075">
    <property type="entry name" value="Syf1-like"/>
</dbReference>
<feature type="region of interest" description="Disordered" evidence="8">
    <location>
        <begin position="837"/>
        <end position="856"/>
    </location>
</feature>
<accession>A0A7R9XW46</accession>
<dbReference type="InterPro" id="IPR055430">
    <property type="entry name" value="HAT_Syf1_CNRKL1_C"/>
</dbReference>
<evidence type="ECO:0000256" key="3">
    <source>
        <dbReference type="ARBA" id="ARBA00022664"/>
    </source>
</evidence>
<dbReference type="InterPro" id="IPR011990">
    <property type="entry name" value="TPR-like_helical_dom_sf"/>
</dbReference>
<comment type="subcellular location">
    <subcellularLocation>
        <location evidence="1">Nucleus</location>
    </subcellularLocation>
</comment>
<dbReference type="InterPro" id="IPR056350">
    <property type="entry name" value="HAT_Syf1_central"/>
</dbReference>
<dbReference type="Pfam" id="PF23231">
    <property type="entry name" value="HAT_Syf1_CNRKL1_C"/>
    <property type="match status" value="1"/>
</dbReference>
<evidence type="ECO:0000256" key="1">
    <source>
        <dbReference type="ARBA" id="ARBA00004123"/>
    </source>
</evidence>
<dbReference type="AlphaFoldDB" id="A0A7R9XW46"/>
<dbReference type="SMART" id="SM00386">
    <property type="entry name" value="HAT"/>
    <property type="match status" value="9"/>
</dbReference>
<dbReference type="Gene3D" id="1.25.40.430">
    <property type="match status" value="1"/>
</dbReference>
<dbReference type="FunFam" id="1.25.40.10:FF:000137">
    <property type="entry name" value="Pre-mRNA-splicing factor syf1"/>
    <property type="match status" value="1"/>
</dbReference>
<dbReference type="PANTHER" id="PTHR11246:SF5">
    <property type="entry name" value="PRE-MRNA-SPLICING FACTOR SYF1"/>
    <property type="match status" value="1"/>
</dbReference>
<dbReference type="GO" id="GO:0000974">
    <property type="term" value="C:Prp19 complex"/>
    <property type="evidence" value="ECO:0007669"/>
    <property type="project" value="TreeGrafter"/>
</dbReference>
<feature type="domain" description="Pre-mRNA-splicing factor Syf1-like N-terminal HAT-repeats" evidence="11">
    <location>
        <begin position="27"/>
        <end position="185"/>
    </location>
</feature>
<keyword evidence="7" id="KW-0539">Nucleus</keyword>
<dbReference type="SUPFAM" id="SSF48452">
    <property type="entry name" value="TPR-like"/>
    <property type="match status" value="4"/>
</dbReference>
<dbReference type="GO" id="GO:0071007">
    <property type="term" value="C:U2-type catalytic step 2 spliceosome"/>
    <property type="evidence" value="ECO:0007669"/>
    <property type="project" value="TreeGrafter"/>
</dbReference>
<dbReference type="EMBL" id="HBDY01003420">
    <property type="protein sequence ID" value="CAD8231045.1"/>
    <property type="molecule type" value="Transcribed_RNA"/>
</dbReference>
<protein>
    <recommendedName>
        <fullName evidence="13">Pre-mRNA-splicing factor SYF1</fullName>
    </recommendedName>
</protein>
<keyword evidence="4" id="KW-0747">Spliceosome</keyword>
<dbReference type="GO" id="GO:0071014">
    <property type="term" value="C:post-mRNA release spliceosomal complex"/>
    <property type="evidence" value="ECO:0007669"/>
    <property type="project" value="TreeGrafter"/>
</dbReference>
<dbReference type="FunFam" id="1.25.40.10:FF:000023">
    <property type="entry name" value="Pre-mRNA-splicing factor SYF1"/>
    <property type="match status" value="1"/>
</dbReference>
<organism evidence="12">
    <name type="scientific">Micromonas pusilla</name>
    <name type="common">Picoplanktonic green alga</name>
    <name type="synonym">Chromulina pusilla</name>
    <dbReference type="NCBI Taxonomy" id="38833"/>
    <lineage>
        <taxon>Eukaryota</taxon>
        <taxon>Viridiplantae</taxon>
        <taxon>Chlorophyta</taxon>
        <taxon>Mamiellophyceae</taxon>
        <taxon>Mamiellales</taxon>
        <taxon>Mamiellaceae</taxon>
        <taxon>Micromonas</taxon>
    </lineage>
</organism>
<evidence type="ECO:0000256" key="7">
    <source>
        <dbReference type="ARBA" id="ARBA00023242"/>
    </source>
</evidence>
<gene>
    <name evidence="12" type="ORF">MPUS1402_LOCUS2582</name>
</gene>
<evidence type="ECO:0000259" key="9">
    <source>
        <dbReference type="Pfam" id="PF23220"/>
    </source>
</evidence>
<dbReference type="Pfam" id="PF23220">
    <property type="entry name" value="HAT_Syf1_M"/>
    <property type="match status" value="1"/>
</dbReference>
<feature type="domain" description="Pre-mRNA-splicing factor Syf1/CRNKL1-like C-terminal HAT-repeats" evidence="10">
    <location>
        <begin position="414"/>
        <end position="780"/>
    </location>
</feature>
<dbReference type="InterPro" id="IPR055433">
    <property type="entry name" value="HAT_Syf1-like_N"/>
</dbReference>
<evidence type="ECO:0000256" key="6">
    <source>
        <dbReference type="ARBA" id="ARBA00023187"/>
    </source>
</evidence>
<keyword evidence="5" id="KW-0677">Repeat</keyword>
<proteinExistence type="inferred from homology"/>
<comment type="similarity">
    <text evidence="2">Belongs to the crooked-neck family.</text>
</comment>
<reference evidence="12" key="1">
    <citation type="submission" date="2021-01" db="EMBL/GenBank/DDBJ databases">
        <authorList>
            <person name="Corre E."/>
            <person name="Pelletier E."/>
            <person name="Niang G."/>
            <person name="Scheremetjew M."/>
            <person name="Finn R."/>
            <person name="Kale V."/>
            <person name="Holt S."/>
            <person name="Cochrane G."/>
            <person name="Meng A."/>
            <person name="Brown T."/>
            <person name="Cohen L."/>
        </authorList>
    </citation>
    <scope>NUCLEOTIDE SEQUENCE</scope>
    <source>
        <strain evidence="12">RCC1614</strain>
    </source>
</reference>
<evidence type="ECO:0000313" key="12">
    <source>
        <dbReference type="EMBL" id="CAD8231045.1"/>
    </source>
</evidence>
<evidence type="ECO:0000256" key="5">
    <source>
        <dbReference type="ARBA" id="ARBA00022737"/>
    </source>
</evidence>
<evidence type="ECO:0000256" key="8">
    <source>
        <dbReference type="SAM" id="MobiDB-lite"/>
    </source>
</evidence>
<dbReference type="Gene3D" id="1.25.40.10">
    <property type="entry name" value="Tetratricopeptide repeat domain"/>
    <property type="match status" value="4"/>
</dbReference>
<evidence type="ECO:0000256" key="2">
    <source>
        <dbReference type="ARBA" id="ARBA00008644"/>
    </source>
</evidence>
<feature type="domain" description="Pre-mRNA-splicing factor SYF1 central HAT repeats" evidence="9">
    <location>
        <begin position="189"/>
        <end position="412"/>
    </location>
</feature>
<evidence type="ECO:0008006" key="13">
    <source>
        <dbReference type="Google" id="ProtNLM"/>
    </source>
</evidence>
<evidence type="ECO:0000259" key="11">
    <source>
        <dbReference type="Pfam" id="PF23233"/>
    </source>
</evidence>
<sequence>MGVLSVQVVPGQRCREENDDLVIPQGEDLHYEEELLRSPRESRLWFRYLDAKKGSSARRRYIIFERSVQALPGSYKLWYAYLTERCNNVRDLCVGSSAHDSLGNTFERALVTMHKMPKIWELYLYTLLNQGCVTKMRRSCDRALASLPVTQHDRVWKIYLEFINQDGIPIETAQCVYRRYIKFEPGHAEEYIGFLQTRAQWVEMTRKLAEVVEDDNFQSLAGKSKHQLWLDLCDVITKHPCKAVGLDVDAILRGGIQNFCGEVGQLWTSLADFYIRTGLFEKARDVYEEGVATAVTIRDFSLIFDAYTQFEESVLSAKLESIGREQTVTANSRMIGSLTNSCTEFFPFDGEAEVDLRLARVEHLIGRRPELLSAVMLRQNPHNTPEWQKRISLFEGDPTKQILTFTEAVKTVDPRLALGKPHVLWINFAKFYELHGDVDNARIVLEKAACVPFVKIDDLASIWCEWAELELRQKNYHGALTLLRRATSGSVKLVDPHLAHADSVSAQDGICKSQKLWKFYCDLEESFGSIESSKAAYARMFEARVATPQTVLNFAHLLLEHKCFDECFRVFERGVHIFKFPHSREIWVEYLKHFVQHFGAKKLERARDLYEQCCDAVPPKDSKYFFLEYARLEEKHGLGRRAMEIYDRACDKLPVNEKLGMYDVYISRAMELFGVVKVRSIYETAIAKKLSDQTTKSLCTRYARLECKLGEIARARSLYTHASQFASPQCDTDFWEEWNRFEVRYGDEDTFREMLRVKRSVSANFVQMHFTMNTSDVTTAVGTSETGVVGVHDGINTLDVGNVHRAGNSEVHNTVPPSVTDSVTELMKSADERCGHNPTILASHTDNPDEIDISDG</sequence>
<dbReference type="GO" id="GO:0000349">
    <property type="term" value="P:generation of catalytic spliceosome for first transesterification step"/>
    <property type="evidence" value="ECO:0007669"/>
    <property type="project" value="TreeGrafter"/>
</dbReference>
<dbReference type="InterPro" id="IPR003107">
    <property type="entry name" value="HAT"/>
</dbReference>
<keyword evidence="3" id="KW-0507">mRNA processing</keyword>
<evidence type="ECO:0000256" key="4">
    <source>
        <dbReference type="ARBA" id="ARBA00022728"/>
    </source>
</evidence>
<keyword evidence="6" id="KW-0508">mRNA splicing</keyword>